<gene>
    <name evidence="1" type="ORF">EDC14_101830</name>
</gene>
<dbReference type="AlphaFoldDB" id="A0A4R1RGJ4"/>
<dbReference type="OrthoDB" id="1938377at2"/>
<dbReference type="EMBL" id="SLUN01000018">
    <property type="protein sequence ID" value="TCL64732.1"/>
    <property type="molecule type" value="Genomic_DNA"/>
</dbReference>
<comment type="caution">
    <text evidence="1">The sequence shown here is derived from an EMBL/GenBank/DDBJ whole genome shotgun (WGS) entry which is preliminary data.</text>
</comment>
<sequence length="71" mass="8076">MARCTLDPEKICDDCGECHYCDLDPDKICDNCCRCLGDADYRAVEITEIIFPKEMKIKRKKASPVRNPAAH</sequence>
<accession>A0A4R1RGJ4</accession>
<organism evidence="1 2">
    <name type="scientific">Hydrogenispora ethanolica</name>
    <dbReference type="NCBI Taxonomy" id="1082276"/>
    <lineage>
        <taxon>Bacteria</taxon>
        <taxon>Bacillati</taxon>
        <taxon>Bacillota</taxon>
        <taxon>Hydrogenispora</taxon>
    </lineage>
</organism>
<evidence type="ECO:0000313" key="2">
    <source>
        <dbReference type="Proteomes" id="UP000295008"/>
    </source>
</evidence>
<dbReference type="Proteomes" id="UP000295008">
    <property type="component" value="Unassembled WGS sequence"/>
</dbReference>
<dbReference type="RefSeq" id="WP_132015058.1">
    <property type="nucleotide sequence ID" value="NZ_SLUN01000018.1"/>
</dbReference>
<keyword evidence="2" id="KW-1185">Reference proteome</keyword>
<protein>
    <submittedName>
        <fullName evidence="1">Uncharacterized protein</fullName>
    </submittedName>
</protein>
<reference evidence="1 2" key="1">
    <citation type="submission" date="2019-03" db="EMBL/GenBank/DDBJ databases">
        <title>Genomic Encyclopedia of Type Strains, Phase IV (KMG-IV): sequencing the most valuable type-strain genomes for metagenomic binning, comparative biology and taxonomic classification.</title>
        <authorList>
            <person name="Goeker M."/>
        </authorList>
    </citation>
    <scope>NUCLEOTIDE SEQUENCE [LARGE SCALE GENOMIC DNA]</scope>
    <source>
        <strain evidence="1 2">LX-B</strain>
    </source>
</reference>
<name>A0A4R1RGJ4_HYDET</name>
<proteinExistence type="predicted"/>
<evidence type="ECO:0000313" key="1">
    <source>
        <dbReference type="EMBL" id="TCL64732.1"/>
    </source>
</evidence>